<dbReference type="InterPro" id="IPR036890">
    <property type="entry name" value="HATPase_C_sf"/>
</dbReference>
<dbReference type="Gene3D" id="3.30.565.10">
    <property type="entry name" value="Histidine kinase-like ATPase, C-terminal domain"/>
    <property type="match status" value="1"/>
</dbReference>
<gene>
    <name evidence="17" type="ORF">METZ01_LOCUS68152</name>
</gene>
<keyword evidence="13 14" id="KW-0472">Membrane</keyword>
<evidence type="ECO:0000256" key="13">
    <source>
        <dbReference type="ARBA" id="ARBA00023136"/>
    </source>
</evidence>
<evidence type="ECO:0000256" key="7">
    <source>
        <dbReference type="ARBA" id="ARBA00022692"/>
    </source>
</evidence>
<evidence type="ECO:0000256" key="8">
    <source>
        <dbReference type="ARBA" id="ARBA00022741"/>
    </source>
</evidence>
<dbReference type="InterPro" id="IPR004358">
    <property type="entry name" value="Sig_transdc_His_kin-like_C"/>
</dbReference>
<dbReference type="Gene3D" id="1.10.287.130">
    <property type="match status" value="1"/>
</dbReference>
<dbReference type="SUPFAM" id="SSF55874">
    <property type="entry name" value="ATPase domain of HSP90 chaperone/DNA topoisomerase II/histidine kinase"/>
    <property type="match status" value="1"/>
</dbReference>
<comment type="catalytic activity">
    <reaction evidence="1">
        <text>ATP + protein L-histidine = ADP + protein N-phospho-L-histidine.</text>
        <dbReference type="EC" id="2.7.13.3"/>
    </reaction>
</comment>
<evidence type="ECO:0000256" key="5">
    <source>
        <dbReference type="ARBA" id="ARBA00022553"/>
    </source>
</evidence>
<dbReference type="SUPFAM" id="SSF47384">
    <property type="entry name" value="Homodimeric domain of signal transducing histidine kinase"/>
    <property type="match status" value="1"/>
</dbReference>
<proteinExistence type="predicted"/>
<protein>
    <recommendedName>
        <fullName evidence="3">histidine kinase</fullName>
        <ecNumber evidence="3">2.7.13.3</ecNumber>
    </recommendedName>
</protein>
<organism evidence="17">
    <name type="scientific">marine metagenome</name>
    <dbReference type="NCBI Taxonomy" id="408172"/>
    <lineage>
        <taxon>unclassified sequences</taxon>
        <taxon>metagenomes</taxon>
        <taxon>ecological metagenomes</taxon>
    </lineage>
</organism>
<keyword evidence="4" id="KW-1003">Cell membrane</keyword>
<evidence type="ECO:0000256" key="10">
    <source>
        <dbReference type="ARBA" id="ARBA00022840"/>
    </source>
</evidence>
<keyword evidence="10" id="KW-0067">ATP-binding</keyword>
<keyword evidence="5" id="KW-0597">Phosphoprotein</keyword>
<dbReference type="InterPro" id="IPR050398">
    <property type="entry name" value="HssS/ArlS-like"/>
</dbReference>
<feature type="domain" description="HAMP" evidence="16">
    <location>
        <begin position="225"/>
        <end position="277"/>
    </location>
</feature>
<dbReference type="InterPro" id="IPR036097">
    <property type="entry name" value="HisK_dim/P_sf"/>
</dbReference>
<name>A0A381TID0_9ZZZZ</name>
<evidence type="ECO:0000256" key="4">
    <source>
        <dbReference type="ARBA" id="ARBA00022475"/>
    </source>
</evidence>
<dbReference type="InterPro" id="IPR003660">
    <property type="entry name" value="HAMP_dom"/>
</dbReference>
<evidence type="ECO:0000256" key="12">
    <source>
        <dbReference type="ARBA" id="ARBA00023012"/>
    </source>
</evidence>
<reference evidence="17" key="1">
    <citation type="submission" date="2018-05" db="EMBL/GenBank/DDBJ databases">
        <authorList>
            <person name="Lanie J.A."/>
            <person name="Ng W.-L."/>
            <person name="Kazmierczak K.M."/>
            <person name="Andrzejewski T.M."/>
            <person name="Davidsen T.M."/>
            <person name="Wayne K.J."/>
            <person name="Tettelin H."/>
            <person name="Glass J.I."/>
            <person name="Rusch D."/>
            <person name="Podicherti R."/>
            <person name="Tsui H.-C.T."/>
            <person name="Winkler M.E."/>
        </authorList>
    </citation>
    <scope>NUCLEOTIDE SEQUENCE</scope>
</reference>
<dbReference type="SUPFAM" id="SSF158472">
    <property type="entry name" value="HAMP domain-like"/>
    <property type="match status" value="1"/>
</dbReference>
<dbReference type="GO" id="GO:0000155">
    <property type="term" value="F:phosphorelay sensor kinase activity"/>
    <property type="evidence" value="ECO:0007669"/>
    <property type="project" value="InterPro"/>
</dbReference>
<dbReference type="EC" id="2.7.13.3" evidence="3"/>
<dbReference type="InterPro" id="IPR005467">
    <property type="entry name" value="His_kinase_dom"/>
</dbReference>
<dbReference type="CDD" id="cd00082">
    <property type="entry name" value="HisKA"/>
    <property type="match status" value="1"/>
</dbReference>
<dbReference type="PANTHER" id="PTHR45528:SF1">
    <property type="entry name" value="SENSOR HISTIDINE KINASE CPXA"/>
    <property type="match status" value="1"/>
</dbReference>
<keyword evidence="7 14" id="KW-0812">Transmembrane</keyword>
<dbReference type="SMART" id="SM00388">
    <property type="entry name" value="HisKA"/>
    <property type="match status" value="1"/>
</dbReference>
<keyword evidence="9" id="KW-0418">Kinase</keyword>
<keyword evidence="11 14" id="KW-1133">Transmembrane helix</keyword>
<feature type="domain" description="Histidine kinase" evidence="15">
    <location>
        <begin position="285"/>
        <end position="499"/>
    </location>
</feature>
<dbReference type="Pfam" id="PF00512">
    <property type="entry name" value="HisKA"/>
    <property type="match status" value="1"/>
</dbReference>
<evidence type="ECO:0000256" key="6">
    <source>
        <dbReference type="ARBA" id="ARBA00022679"/>
    </source>
</evidence>
<evidence type="ECO:0000259" key="16">
    <source>
        <dbReference type="PROSITE" id="PS50885"/>
    </source>
</evidence>
<evidence type="ECO:0000256" key="9">
    <source>
        <dbReference type="ARBA" id="ARBA00022777"/>
    </source>
</evidence>
<keyword evidence="8" id="KW-0547">Nucleotide-binding</keyword>
<dbReference type="AlphaFoldDB" id="A0A381TID0"/>
<evidence type="ECO:0000256" key="2">
    <source>
        <dbReference type="ARBA" id="ARBA00004651"/>
    </source>
</evidence>
<evidence type="ECO:0000259" key="15">
    <source>
        <dbReference type="PROSITE" id="PS50109"/>
    </source>
</evidence>
<accession>A0A381TID0</accession>
<feature type="transmembrane region" description="Helical" evidence="14">
    <location>
        <begin position="205"/>
        <end position="225"/>
    </location>
</feature>
<dbReference type="SMART" id="SM00304">
    <property type="entry name" value="HAMP"/>
    <property type="match status" value="1"/>
</dbReference>
<dbReference type="PRINTS" id="PR00344">
    <property type="entry name" value="BCTRLSENSOR"/>
</dbReference>
<sequence>MKIFPKLFIAFATSFLAVIVLMIVMVDWGFREGFLKYIQETQVKQLELFASELEDYYGEVQTWEFIRANPRIADVLLNERRLFDQNIIVTSRETRPGKIYRRYRFSFSTPSSENVIEESYAQRLGARIIPRLFISNNAEGVNRGQLTLLDENGVVVLGIKDLPKNSLRVPIEYRDTTVGTLLLLPNPDLSEQLELQFAAAQQSSLYISALVALLVAAIISLIFTLNFTGPIRKLATATKGLIGGEFKTRVNIKNKDEIGKLSRHFNILAKTLEKNSESQKQWIADISHELRTPLAILKSEIEAIQDGIRNFDSEALKSLSNEVARLNSLVDDLYELALSDIGAMKYQMTDLDLGNVLKETLDGYKERYQKSGIELSTNIEEPITIVGDRQRLSQLFANLLENSLRYTDAPGTLEITTSNETDHAIVIFSDSAPGIDSKSIDKIFDRFYREELSRSREKGGAGIGLSICAAIVEAHSGSITAKSSSLGGLLIEIQLNKNK</sequence>
<keyword evidence="6" id="KW-0808">Transferase</keyword>
<evidence type="ECO:0000256" key="1">
    <source>
        <dbReference type="ARBA" id="ARBA00000085"/>
    </source>
</evidence>
<dbReference type="FunFam" id="3.30.565.10:FF:000006">
    <property type="entry name" value="Sensor histidine kinase WalK"/>
    <property type="match status" value="1"/>
</dbReference>
<dbReference type="Gene3D" id="6.10.340.10">
    <property type="match status" value="1"/>
</dbReference>
<dbReference type="SMART" id="SM00387">
    <property type="entry name" value="HATPase_c"/>
    <property type="match status" value="1"/>
</dbReference>
<dbReference type="InterPro" id="IPR003661">
    <property type="entry name" value="HisK_dim/P_dom"/>
</dbReference>
<dbReference type="Pfam" id="PF02518">
    <property type="entry name" value="HATPase_c"/>
    <property type="match status" value="1"/>
</dbReference>
<comment type="subcellular location">
    <subcellularLocation>
        <location evidence="2">Cell membrane</location>
        <topology evidence="2">Multi-pass membrane protein</topology>
    </subcellularLocation>
</comment>
<evidence type="ECO:0000313" key="17">
    <source>
        <dbReference type="EMBL" id="SVA15298.1"/>
    </source>
</evidence>
<evidence type="ECO:0000256" key="3">
    <source>
        <dbReference type="ARBA" id="ARBA00012438"/>
    </source>
</evidence>
<dbReference type="InterPro" id="IPR003594">
    <property type="entry name" value="HATPase_dom"/>
</dbReference>
<feature type="transmembrane region" description="Helical" evidence="14">
    <location>
        <begin position="7"/>
        <end position="30"/>
    </location>
</feature>
<dbReference type="GO" id="GO:0005524">
    <property type="term" value="F:ATP binding"/>
    <property type="evidence" value="ECO:0007669"/>
    <property type="project" value="UniProtKB-KW"/>
</dbReference>
<evidence type="ECO:0000256" key="11">
    <source>
        <dbReference type="ARBA" id="ARBA00022989"/>
    </source>
</evidence>
<dbReference type="Pfam" id="PF00672">
    <property type="entry name" value="HAMP"/>
    <property type="match status" value="1"/>
</dbReference>
<dbReference type="PANTHER" id="PTHR45528">
    <property type="entry name" value="SENSOR HISTIDINE KINASE CPXA"/>
    <property type="match status" value="1"/>
</dbReference>
<dbReference type="CDD" id="cd06225">
    <property type="entry name" value="HAMP"/>
    <property type="match status" value="1"/>
</dbReference>
<keyword evidence="12" id="KW-0902">Two-component regulatory system</keyword>
<dbReference type="GO" id="GO:0005886">
    <property type="term" value="C:plasma membrane"/>
    <property type="evidence" value="ECO:0007669"/>
    <property type="project" value="UniProtKB-SubCell"/>
</dbReference>
<evidence type="ECO:0000256" key="14">
    <source>
        <dbReference type="SAM" id="Phobius"/>
    </source>
</evidence>
<dbReference type="PROSITE" id="PS50109">
    <property type="entry name" value="HIS_KIN"/>
    <property type="match status" value="1"/>
</dbReference>
<dbReference type="EMBL" id="UINC01004569">
    <property type="protein sequence ID" value="SVA15298.1"/>
    <property type="molecule type" value="Genomic_DNA"/>
</dbReference>
<dbReference type="PROSITE" id="PS50885">
    <property type="entry name" value="HAMP"/>
    <property type="match status" value="1"/>
</dbReference>